<evidence type="ECO:0000259" key="7">
    <source>
        <dbReference type="Pfam" id="PF02668"/>
    </source>
</evidence>
<dbReference type="InterPro" id="IPR042098">
    <property type="entry name" value="TauD-like_sf"/>
</dbReference>
<organism evidence="8 9">
    <name type="scientific">Lasallia pustulata</name>
    <dbReference type="NCBI Taxonomy" id="136370"/>
    <lineage>
        <taxon>Eukaryota</taxon>
        <taxon>Fungi</taxon>
        <taxon>Dikarya</taxon>
        <taxon>Ascomycota</taxon>
        <taxon>Pezizomycotina</taxon>
        <taxon>Lecanoromycetes</taxon>
        <taxon>OSLEUM clade</taxon>
        <taxon>Umbilicariomycetidae</taxon>
        <taxon>Umbilicariales</taxon>
        <taxon>Umbilicariaceae</taxon>
        <taxon>Lasallia</taxon>
    </lineage>
</organism>
<evidence type="ECO:0000256" key="4">
    <source>
        <dbReference type="ARBA" id="ARBA00022964"/>
    </source>
</evidence>
<evidence type="ECO:0000256" key="5">
    <source>
        <dbReference type="ARBA" id="ARBA00023002"/>
    </source>
</evidence>
<sequence length="342" mass="38588">MSAETVHLKAQLPQTPPPELVHDPLKAKSTVHGSLIREPMPLMGSLNHFKPISRTNCKRNFATVWGNSPKENYLHIHPLNNFNDDLDKNLNVITSYQARPAEDIFRNSAERHLGARGGWHADIGYEPHSADYTVLKLTQLPESGGDTLWASSCEIYDKISPAYRSFLETLTATFEQPRYFQTCKEKGFELYTDSRGSPANVGTSLKAHHPVVRTNPVTGWKSLLGVGNHCQKIDDLTAEESRRLHDWFLQMIVETPDVQCRFRWNNPYDTAIWDNRTLFHTANLDYAGCGLRTGHRAVGIGEEAYFDPASSTRREALDAEKRAKGEVFDGKNRGPENLLAME</sequence>
<comment type="similarity">
    <text evidence="2">Belongs to the TfdA dioxygenase family.</text>
</comment>
<dbReference type="GO" id="GO:0046872">
    <property type="term" value="F:metal ion binding"/>
    <property type="evidence" value="ECO:0007669"/>
    <property type="project" value="UniProtKB-KW"/>
</dbReference>
<proteinExistence type="inferred from homology"/>
<dbReference type="Proteomes" id="UP000192927">
    <property type="component" value="Unassembled WGS sequence"/>
</dbReference>
<dbReference type="InterPro" id="IPR051323">
    <property type="entry name" value="AtsK-like"/>
</dbReference>
<dbReference type="AlphaFoldDB" id="A0A1W5D3R9"/>
<dbReference type="Gene3D" id="3.60.130.10">
    <property type="entry name" value="Clavaminate synthase-like"/>
    <property type="match status" value="1"/>
</dbReference>
<feature type="domain" description="TauD/TfdA-like" evidence="7">
    <location>
        <begin position="102"/>
        <end position="296"/>
    </location>
</feature>
<reference evidence="9" key="1">
    <citation type="submission" date="2017-03" db="EMBL/GenBank/DDBJ databases">
        <authorList>
            <person name="Sharma R."/>
            <person name="Thines M."/>
        </authorList>
    </citation>
    <scope>NUCLEOTIDE SEQUENCE [LARGE SCALE GENOMIC DNA]</scope>
</reference>
<dbReference type="GO" id="GO:0005737">
    <property type="term" value="C:cytoplasm"/>
    <property type="evidence" value="ECO:0007669"/>
    <property type="project" value="TreeGrafter"/>
</dbReference>
<evidence type="ECO:0000256" key="2">
    <source>
        <dbReference type="ARBA" id="ARBA00005896"/>
    </source>
</evidence>
<dbReference type="Pfam" id="PF02668">
    <property type="entry name" value="TauD"/>
    <property type="match status" value="1"/>
</dbReference>
<keyword evidence="3" id="KW-0479">Metal-binding</keyword>
<protein>
    <submittedName>
        <fullName evidence="8">Alpha-ketoglutarate-dependent sulfonate</fullName>
    </submittedName>
</protein>
<dbReference type="SUPFAM" id="SSF51197">
    <property type="entry name" value="Clavaminate synthase-like"/>
    <property type="match status" value="1"/>
</dbReference>
<evidence type="ECO:0000313" key="8">
    <source>
        <dbReference type="EMBL" id="SLM37773.1"/>
    </source>
</evidence>
<accession>A0A1W5D3R9</accession>
<keyword evidence="9" id="KW-1185">Reference proteome</keyword>
<evidence type="ECO:0000256" key="6">
    <source>
        <dbReference type="ARBA" id="ARBA00023004"/>
    </source>
</evidence>
<comment type="cofactor">
    <cofactor evidence="1">
        <name>Fe(2+)</name>
        <dbReference type="ChEBI" id="CHEBI:29033"/>
    </cofactor>
</comment>
<keyword evidence="6" id="KW-0408">Iron</keyword>
<dbReference type="PANTHER" id="PTHR30468:SF10">
    <property type="entry name" value="TAUD_TFDA-LIKE DOMAIN-CONTAINING PROTEIN"/>
    <property type="match status" value="1"/>
</dbReference>
<dbReference type="InterPro" id="IPR003819">
    <property type="entry name" value="TauD/TfdA-like"/>
</dbReference>
<evidence type="ECO:0000256" key="3">
    <source>
        <dbReference type="ARBA" id="ARBA00022723"/>
    </source>
</evidence>
<name>A0A1W5D3R9_9LECA</name>
<evidence type="ECO:0000256" key="1">
    <source>
        <dbReference type="ARBA" id="ARBA00001954"/>
    </source>
</evidence>
<dbReference type="PANTHER" id="PTHR30468">
    <property type="entry name" value="ALPHA-KETOGLUTARATE-DEPENDENT SULFONATE DIOXYGENASE"/>
    <property type="match status" value="1"/>
</dbReference>
<keyword evidence="4" id="KW-0223">Dioxygenase</keyword>
<dbReference type="GO" id="GO:0016706">
    <property type="term" value="F:2-oxoglutarate-dependent dioxygenase activity"/>
    <property type="evidence" value="ECO:0007669"/>
    <property type="project" value="TreeGrafter"/>
</dbReference>
<evidence type="ECO:0000313" key="9">
    <source>
        <dbReference type="Proteomes" id="UP000192927"/>
    </source>
</evidence>
<dbReference type="EMBL" id="FWEW01001890">
    <property type="protein sequence ID" value="SLM37773.1"/>
    <property type="molecule type" value="Genomic_DNA"/>
</dbReference>
<keyword evidence="5" id="KW-0560">Oxidoreductase</keyword>